<gene>
    <name evidence="2" type="ORF">CAUS1442_LOCUS5463</name>
</gene>
<sequence length="269" mass="29721">MPGPIASLTYFGLICPCFEKEEDRNARSSVNELNQLGACVDWHPVAQNNTSASGFVRGLFSRSQSSSSSMGASPMMAQMKLVDATRDNINNGDPFPELQIKPLGSSSVMESPDLETDDPELGGSAMRSGGGAPAIQLDIPLHHILRVEDSAADPTMVILHTKDIHAVDDKKFQKEAARIAFDSQDKRDKVSLDLKLLIEWHKHKQPHIEEELPRDGLKARAKKAAHFARRELEMRETKRTRESRKAKYIQDSGGLKYTAIAMANRTVGS</sequence>
<feature type="region of interest" description="Disordered" evidence="1">
    <location>
        <begin position="96"/>
        <end position="119"/>
    </location>
</feature>
<name>A0A7R9ZLQ0_9STRA</name>
<organism evidence="2">
    <name type="scientific">Craspedostauros australis</name>
    <dbReference type="NCBI Taxonomy" id="1486917"/>
    <lineage>
        <taxon>Eukaryota</taxon>
        <taxon>Sar</taxon>
        <taxon>Stramenopiles</taxon>
        <taxon>Ochrophyta</taxon>
        <taxon>Bacillariophyta</taxon>
        <taxon>Bacillariophyceae</taxon>
        <taxon>Bacillariophycidae</taxon>
        <taxon>Naviculales</taxon>
        <taxon>Naviculaceae</taxon>
        <taxon>Craspedostauros</taxon>
    </lineage>
</organism>
<protein>
    <submittedName>
        <fullName evidence="2">Uncharacterized protein</fullName>
    </submittedName>
</protein>
<evidence type="ECO:0000313" key="2">
    <source>
        <dbReference type="EMBL" id="CAD8333362.1"/>
    </source>
</evidence>
<proteinExistence type="predicted"/>
<dbReference type="AlphaFoldDB" id="A0A7R9ZLQ0"/>
<reference evidence="2" key="1">
    <citation type="submission" date="2021-01" db="EMBL/GenBank/DDBJ databases">
        <authorList>
            <person name="Corre E."/>
            <person name="Pelletier E."/>
            <person name="Niang G."/>
            <person name="Scheremetjew M."/>
            <person name="Finn R."/>
            <person name="Kale V."/>
            <person name="Holt S."/>
            <person name="Cochrane G."/>
            <person name="Meng A."/>
            <person name="Brown T."/>
            <person name="Cohen L."/>
        </authorList>
    </citation>
    <scope>NUCLEOTIDE SEQUENCE</scope>
    <source>
        <strain evidence="2">CCMP3328</strain>
    </source>
</reference>
<accession>A0A7R9ZLQ0</accession>
<evidence type="ECO:0000256" key="1">
    <source>
        <dbReference type="SAM" id="MobiDB-lite"/>
    </source>
</evidence>
<dbReference type="EMBL" id="HBEF01008707">
    <property type="protein sequence ID" value="CAD8333362.1"/>
    <property type="molecule type" value="Transcribed_RNA"/>
</dbReference>